<proteinExistence type="predicted"/>
<evidence type="ECO:0000313" key="2">
    <source>
        <dbReference type="Proteomes" id="UP000828390"/>
    </source>
</evidence>
<name>A0A9D4HS02_DREPO</name>
<dbReference type="AlphaFoldDB" id="A0A9D4HS02"/>
<dbReference type="Proteomes" id="UP000828390">
    <property type="component" value="Unassembled WGS sequence"/>
</dbReference>
<protein>
    <submittedName>
        <fullName evidence="1">Uncharacterized protein</fullName>
    </submittedName>
</protein>
<reference evidence="1" key="1">
    <citation type="journal article" date="2019" name="bioRxiv">
        <title>The Genome of the Zebra Mussel, Dreissena polymorpha: A Resource for Invasive Species Research.</title>
        <authorList>
            <person name="McCartney M.A."/>
            <person name="Auch B."/>
            <person name="Kono T."/>
            <person name="Mallez S."/>
            <person name="Zhang Y."/>
            <person name="Obille A."/>
            <person name="Becker A."/>
            <person name="Abrahante J.E."/>
            <person name="Garbe J."/>
            <person name="Badalamenti J.P."/>
            <person name="Herman A."/>
            <person name="Mangelson H."/>
            <person name="Liachko I."/>
            <person name="Sullivan S."/>
            <person name="Sone E.D."/>
            <person name="Koren S."/>
            <person name="Silverstein K.A.T."/>
            <person name="Beckman K.B."/>
            <person name="Gohl D.M."/>
        </authorList>
    </citation>
    <scope>NUCLEOTIDE SEQUENCE</scope>
    <source>
        <strain evidence="1">Duluth1</strain>
        <tissue evidence="1">Whole animal</tissue>
    </source>
</reference>
<organism evidence="1 2">
    <name type="scientific">Dreissena polymorpha</name>
    <name type="common">Zebra mussel</name>
    <name type="synonym">Mytilus polymorpha</name>
    <dbReference type="NCBI Taxonomy" id="45954"/>
    <lineage>
        <taxon>Eukaryota</taxon>
        <taxon>Metazoa</taxon>
        <taxon>Spiralia</taxon>
        <taxon>Lophotrochozoa</taxon>
        <taxon>Mollusca</taxon>
        <taxon>Bivalvia</taxon>
        <taxon>Autobranchia</taxon>
        <taxon>Heteroconchia</taxon>
        <taxon>Euheterodonta</taxon>
        <taxon>Imparidentia</taxon>
        <taxon>Neoheterodontei</taxon>
        <taxon>Myida</taxon>
        <taxon>Dreissenoidea</taxon>
        <taxon>Dreissenidae</taxon>
        <taxon>Dreissena</taxon>
    </lineage>
</organism>
<dbReference type="EMBL" id="JAIWYP010000012">
    <property type="protein sequence ID" value="KAH3727318.1"/>
    <property type="molecule type" value="Genomic_DNA"/>
</dbReference>
<keyword evidence="2" id="KW-1185">Reference proteome</keyword>
<gene>
    <name evidence="1" type="ORF">DPMN_053249</name>
</gene>
<comment type="caution">
    <text evidence="1">The sequence shown here is derived from an EMBL/GenBank/DDBJ whole genome shotgun (WGS) entry which is preliminary data.</text>
</comment>
<evidence type="ECO:0000313" key="1">
    <source>
        <dbReference type="EMBL" id="KAH3727318.1"/>
    </source>
</evidence>
<reference evidence="1" key="2">
    <citation type="submission" date="2020-11" db="EMBL/GenBank/DDBJ databases">
        <authorList>
            <person name="McCartney M.A."/>
            <person name="Auch B."/>
            <person name="Kono T."/>
            <person name="Mallez S."/>
            <person name="Becker A."/>
            <person name="Gohl D.M."/>
            <person name="Silverstein K.A.T."/>
            <person name="Koren S."/>
            <person name="Bechman K.B."/>
            <person name="Herman A."/>
            <person name="Abrahante J.E."/>
            <person name="Garbe J."/>
        </authorList>
    </citation>
    <scope>NUCLEOTIDE SEQUENCE</scope>
    <source>
        <strain evidence="1">Duluth1</strain>
        <tissue evidence="1">Whole animal</tissue>
    </source>
</reference>
<sequence>MALNRSVNSWSVRVETEARVTRRRFSHMYKFLYRGELLRAALLIQLSPPPWEPDVFFTASFAVSSKMQRSSQPLLIDGGTLSSGP</sequence>
<accession>A0A9D4HS02</accession>